<evidence type="ECO:0000313" key="1">
    <source>
        <dbReference type="EMBL" id="EIY23939.1"/>
    </source>
</evidence>
<evidence type="ECO:0000313" key="2">
    <source>
        <dbReference type="Proteomes" id="UP000003741"/>
    </source>
</evidence>
<dbReference type="EMBL" id="AGXG01000104">
    <property type="protein sequence ID" value="EIY23939.1"/>
    <property type="molecule type" value="Genomic_DNA"/>
</dbReference>
<keyword evidence="2" id="KW-1185">Reference proteome</keyword>
<name>I9EU70_9BACE</name>
<reference evidence="1 2" key="1">
    <citation type="submission" date="2012-02" db="EMBL/GenBank/DDBJ databases">
        <title>The Genome Sequence of Bacteroides cellulosilyticus CL02T12C19.</title>
        <authorList>
            <consortium name="The Broad Institute Genome Sequencing Platform"/>
            <person name="Earl A."/>
            <person name="Ward D."/>
            <person name="Feldgarden M."/>
            <person name="Gevers D."/>
            <person name="Zitomersky N.L."/>
            <person name="Coyne M.J."/>
            <person name="Comstock L.E."/>
            <person name="Young S.K."/>
            <person name="Zeng Q."/>
            <person name="Gargeya S."/>
            <person name="Fitzgerald M."/>
            <person name="Haas B."/>
            <person name="Abouelleil A."/>
            <person name="Alvarado L."/>
            <person name="Arachchi H.M."/>
            <person name="Berlin A."/>
            <person name="Chapman S.B."/>
            <person name="Gearin G."/>
            <person name="Goldberg J."/>
            <person name="Griggs A."/>
            <person name="Gujja S."/>
            <person name="Hansen M."/>
            <person name="Heiman D."/>
            <person name="Howarth C."/>
            <person name="Larimer J."/>
            <person name="Lui A."/>
            <person name="MacDonald P.J.P."/>
            <person name="McCowen C."/>
            <person name="Montmayeur A."/>
            <person name="Murphy C."/>
            <person name="Neiman D."/>
            <person name="Pearson M."/>
            <person name="Priest M."/>
            <person name="Roberts A."/>
            <person name="Saif S."/>
            <person name="Shea T."/>
            <person name="Sisk P."/>
            <person name="Stolte C."/>
            <person name="Sykes S."/>
            <person name="Wortman J."/>
            <person name="Nusbaum C."/>
            <person name="Birren B."/>
        </authorList>
    </citation>
    <scope>NUCLEOTIDE SEQUENCE [LARGE SCALE GENOMIC DNA]</scope>
    <source>
        <strain evidence="1 2">CL02T12C19</strain>
    </source>
</reference>
<sequence>MAKTKAVNGDGKRPFTALHNFNLGYIEQFKLLFPSSLYAWNDFSPITAERYIFPVNIPITTFQFLNQSAFGYLPVSNQTVTAHIKA</sequence>
<dbReference type="Proteomes" id="UP000003741">
    <property type="component" value="Unassembled WGS sequence"/>
</dbReference>
<dbReference type="HOGENOM" id="CLU_2491273_0_0_10"/>
<organism evidence="1 2">
    <name type="scientific">Bacteroides cellulosilyticus CL02T12C19</name>
    <dbReference type="NCBI Taxonomy" id="997874"/>
    <lineage>
        <taxon>Bacteria</taxon>
        <taxon>Pseudomonadati</taxon>
        <taxon>Bacteroidota</taxon>
        <taxon>Bacteroidia</taxon>
        <taxon>Bacteroidales</taxon>
        <taxon>Bacteroidaceae</taxon>
        <taxon>Bacteroides</taxon>
    </lineage>
</organism>
<comment type="caution">
    <text evidence="1">The sequence shown here is derived from an EMBL/GenBank/DDBJ whole genome shotgun (WGS) entry which is preliminary data.</text>
</comment>
<accession>I9EU70</accession>
<gene>
    <name evidence="1" type="ORF">HMPREF1062_05157</name>
</gene>
<proteinExistence type="predicted"/>
<dbReference type="AlphaFoldDB" id="I9EU70"/>
<protein>
    <submittedName>
        <fullName evidence="1">Uncharacterized protein</fullName>
    </submittedName>
</protein>